<organism evidence="4 5">
    <name type="scientific">Usitatibacter palustris</name>
    <dbReference type="NCBI Taxonomy" id="2732487"/>
    <lineage>
        <taxon>Bacteria</taxon>
        <taxon>Pseudomonadati</taxon>
        <taxon>Pseudomonadota</taxon>
        <taxon>Betaproteobacteria</taxon>
        <taxon>Nitrosomonadales</taxon>
        <taxon>Usitatibacteraceae</taxon>
        <taxon>Usitatibacter</taxon>
    </lineage>
</organism>
<dbReference type="GO" id="GO:0006310">
    <property type="term" value="P:DNA recombination"/>
    <property type="evidence" value="ECO:0007669"/>
    <property type="project" value="UniProtKB-KW"/>
</dbReference>
<dbReference type="Pfam" id="PF02735">
    <property type="entry name" value="Ku"/>
    <property type="match status" value="1"/>
</dbReference>
<dbReference type="InterPro" id="IPR016194">
    <property type="entry name" value="SPOC-like_C_dom_sf"/>
</dbReference>
<comment type="subunit">
    <text evidence="2">Homodimer. Interacts with LigD.</text>
</comment>
<evidence type="ECO:0000313" key="5">
    <source>
        <dbReference type="Proteomes" id="UP000503096"/>
    </source>
</evidence>
<dbReference type="SUPFAM" id="SSF100939">
    <property type="entry name" value="SPOC domain-like"/>
    <property type="match status" value="1"/>
</dbReference>
<protein>
    <recommendedName>
        <fullName evidence="2">Non-homologous end joining protein Ku</fullName>
    </recommendedName>
</protein>
<evidence type="ECO:0000313" key="4">
    <source>
        <dbReference type="EMBL" id="QJR15463.1"/>
    </source>
</evidence>
<evidence type="ECO:0000256" key="2">
    <source>
        <dbReference type="HAMAP-Rule" id="MF_01875"/>
    </source>
</evidence>
<dbReference type="CDD" id="cd00789">
    <property type="entry name" value="KU_like"/>
    <property type="match status" value="1"/>
</dbReference>
<dbReference type="InterPro" id="IPR006164">
    <property type="entry name" value="DNA_bd_Ku70/Ku80"/>
</dbReference>
<dbReference type="InParanoid" id="A0A6M4H9R8"/>
<dbReference type="Proteomes" id="UP000503096">
    <property type="component" value="Chromosome"/>
</dbReference>
<dbReference type="PANTHER" id="PTHR41251:SF1">
    <property type="entry name" value="NON-HOMOLOGOUS END JOINING PROTEIN KU"/>
    <property type="match status" value="1"/>
</dbReference>
<name>A0A6M4H9R8_9PROT</name>
<keyword evidence="2" id="KW-0233">DNA recombination</keyword>
<comment type="function">
    <text evidence="2">With LigD forms a non-homologous end joining (NHEJ) DNA repair enzyme, which repairs dsDNA breaks with reduced fidelity. Binds linear dsDNA with 5'- and 3'- overhangs but not closed circular dsDNA nor ssDNA. Recruits and stimulates the ligase activity of LigD.</text>
</comment>
<dbReference type="AlphaFoldDB" id="A0A6M4H9R8"/>
<dbReference type="GO" id="GO:0003690">
    <property type="term" value="F:double-stranded DNA binding"/>
    <property type="evidence" value="ECO:0007669"/>
    <property type="project" value="UniProtKB-UniRule"/>
</dbReference>
<gene>
    <name evidence="4" type="primary">ku_1</name>
    <name evidence="2" type="synonym">ku</name>
    <name evidence="4" type="ORF">DSM104440_02284</name>
</gene>
<feature type="domain" description="Ku" evidence="3">
    <location>
        <begin position="53"/>
        <end position="181"/>
    </location>
</feature>
<keyword evidence="5" id="KW-1185">Reference proteome</keyword>
<reference evidence="4 5" key="1">
    <citation type="submission" date="2020-04" db="EMBL/GenBank/DDBJ databases">
        <title>Usitatibacter rugosus gen. nov., sp. nov. and Usitatibacter palustris sp. nov., novel members of Usitatibacteraceae fam. nov. within the order Nitrosomonadales isolated from soil.</title>
        <authorList>
            <person name="Huber K.J."/>
            <person name="Neumann-Schaal M."/>
            <person name="Geppert A."/>
            <person name="Luckner M."/>
            <person name="Wanner G."/>
            <person name="Overmann J."/>
        </authorList>
    </citation>
    <scope>NUCLEOTIDE SEQUENCE [LARGE SCALE GENOMIC DNA]</scope>
    <source>
        <strain evidence="4 5">Swamp67</strain>
    </source>
</reference>
<evidence type="ECO:0000259" key="3">
    <source>
        <dbReference type="SMART" id="SM00559"/>
    </source>
</evidence>
<dbReference type="PANTHER" id="PTHR41251">
    <property type="entry name" value="NON-HOMOLOGOUS END JOINING PROTEIN KU"/>
    <property type="match status" value="1"/>
</dbReference>
<dbReference type="RefSeq" id="WP_171162760.1">
    <property type="nucleotide sequence ID" value="NZ_CP053073.1"/>
</dbReference>
<dbReference type="NCBIfam" id="TIGR02772">
    <property type="entry name" value="Ku_bact"/>
    <property type="match status" value="1"/>
</dbReference>
<keyword evidence="2" id="KW-0227">DNA damage</keyword>
<dbReference type="KEGG" id="upl:DSM104440_02284"/>
<dbReference type="EMBL" id="CP053073">
    <property type="protein sequence ID" value="QJR15463.1"/>
    <property type="molecule type" value="Genomic_DNA"/>
</dbReference>
<dbReference type="HAMAP" id="MF_01875">
    <property type="entry name" value="Prokaryotic_Ku"/>
    <property type="match status" value="1"/>
</dbReference>
<comment type="similarity">
    <text evidence="2">Belongs to the prokaryotic Ku family.</text>
</comment>
<dbReference type="InterPro" id="IPR009187">
    <property type="entry name" value="Prok_Ku"/>
</dbReference>
<proteinExistence type="inferred from homology"/>
<dbReference type="Gene3D" id="2.40.290.10">
    <property type="match status" value="1"/>
</dbReference>
<dbReference type="SMART" id="SM00559">
    <property type="entry name" value="Ku78"/>
    <property type="match status" value="1"/>
</dbReference>
<dbReference type="GO" id="GO:0006303">
    <property type="term" value="P:double-strand break repair via nonhomologous end joining"/>
    <property type="evidence" value="ECO:0007669"/>
    <property type="project" value="UniProtKB-UniRule"/>
</dbReference>
<keyword evidence="1 2" id="KW-0238">DNA-binding</keyword>
<keyword evidence="2" id="KW-0234">DNA repair</keyword>
<sequence length="271" mass="30072">MPRAIWKGAITFGLVHVPVGVYPAATSEGLDFDWLDERDLSPVGYKRVNKSTGREVPREKIVKGLEHAKGQYVVISDKEIKSANVKATQTIDIVAFVETDAVGPAWFDTPYFLAPDKRGEKVYSLLRETLRKEDKVGIAYVVLHTKQHLAMLRVEGNALMMITLRWASEMREATGLGLPTARPSLRPNELKMAAQLVKDMTEPWKPEKYKDRFRADILALVKKKVAKGQVAEVAEPKGDQPAAASNVVDLMALLKESLAKKKPAGSRKRAA</sequence>
<dbReference type="PIRSF" id="PIRSF006493">
    <property type="entry name" value="Prok_Ku"/>
    <property type="match status" value="1"/>
</dbReference>
<evidence type="ECO:0000256" key="1">
    <source>
        <dbReference type="ARBA" id="ARBA00023125"/>
    </source>
</evidence>
<accession>A0A6M4H9R8</accession>